<dbReference type="Proteomes" id="UP001597216">
    <property type="component" value="Unassembled WGS sequence"/>
</dbReference>
<reference evidence="3" key="1">
    <citation type="journal article" date="2019" name="Int. J. Syst. Evol. Microbiol.">
        <title>The Global Catalogue of Microorganisms (GCM) 10K type strain sequencing project: providing services to taxonomists for standard genome sequencing and annotation.</title>
        <authorList>
            <consortium name="The Broad Institute Genomics Platform"/>
            <consortium name="The Broad Institute Genome Sequencing Center for Infectious Disease"/>
            <person name="Wu L."/>
            <person name="Ma J."/>
        </authorList>
    </citation>
    <scope>NUCLEOTIDE SEQUENCE [LARGE SCALE GENOMIC DNA]</scope>
    <source>
        <strain evidence="3">CCUG 55074</strain>
    </source>
</reference>
<protein>
    <submittedName>
        <fullName evidence="2">Uncharacterized protein</fullName>
    </submittedName>
</protein>
<keyword evidence="1" id="KW-0472">Membrane</keyword>
<evidence type="ECO:0000256" key="1">
    <source>
        <dbReference type="SAM" id="Phobius"/>
    </source>
</evidence>
<evidence type="ECO:0000313" key="3">
    <source>
        <dbReference type="Proteomes" id="UP001597216"/>
    </source>
</evidence>
<keyword evidence="1" id="KW-0812">Transmembrane</keyword>
<dbReference type="EMBL" id="JBHTLQ010000005">
    <property type="protein sequence ID" value="MFD1189631.1"/>
    <property type="molecule type" value="Genomic_DNA"/>
</dbReference>
<keyword evidence="1" id="KW-1133">Transmembrane helix</keyword>
<organism evidence="2 3">
    <name type="scientific">Phenylobacterium conjunctum</name>
    <dbReference type="NCBI Taxonomy" id="1298959"/>
    <lineage>
        <taxon>Bacteria</taxon>
        <taxon>Pseudomonadati</taxon>
        <taxon>Pseudomonadota</taxon>
        <taxon>Alphaproteobacteria</taxon>
        <taxon>Caulobacterales</taxon>
        <taxon>Caulobacteraceae</taxon>
        <taxon>Phenylobacterium</taxon>
    </lineage>
</organism>
<keyword evidence="3" id="KW-1185">Reference proteome</keyword>
<dbReference type="RefSeq" id="WP_377352515.1">
    <property type="nucleotide sequence ID" value="NZ_JBHTLQ010000005.1"/>
</dbReference>
<gene>
    <name evidence="2" type="ORF">ACFQ27_03490</name>
</gene>
<proteinExistence type="predicted"/>
<comment type="caution">
    <text evidence="2">The sequence shown here is derived from an EMBL/GenBank/DDBJ whole genome shotgun (WGS) entry which is preliminary data.</text>
</comment>
<sequence>MISLIAFGLGYAMTLAVDVALVIAGAAFAAEALWWRFARRVRPKAR</sequence>
<accession>A0ABW3SZQ9</accession>
<evidence type="ECO:0000313" key="2">
    <source>
        <dbReference type="EMBL" id="MFD1189631.1"/>
    </source>
</evidence>
<name>A0ABW3SZQ9_9CAUL</name>
<feature type="transmembrane region" description="Helical" evidence="1">
    <location>
        <begin position="12"/>
        <end position="37"/>
    </location>
</feature>